<evidence type="ECO:0000256" key="1">
    <source>
        <dbReference type="ARBA" id="ARBA00022676"/>
    </source>
</evidence>
<dbReference type="Pfam" id="PF01075">
    <property type="entry name" value="Glyco_transf_9"/>
    <property type="match status" value="1"/>
</dbReference>
<dbReference type="GO" id="GO:0009244">
    <property type="term" value="P:lipopolysaccharide core region biosynthetic process"/>
    <property type="evidence" value="ECO:0007669"/>
    <property type="project" value="TreeGrafter"/>
</dbReference>
<gene>
    <name evidence="3" type="ORF">HFQ13_07400</name>
</gene>
<protein>
    <submittedName>
        <fullName evidence="3">Glycosyltransferase family 9 protein</fullName>
    </submittedName>
</protein>
<evidence type="ECO:0000256" key="2">
    <source>
        <dbReference type="ARBA" id="ARBA00022679"/>
    </source>
</evidence>
<dbReference type="InterPro" id="IPR002201">
    <property type="entry name" value="Glyco_trans_9"/>
</dbReference>
<accession>A0AAE3CJP5</accession>
<dbReference type="PANTHER" id="PTHR30160">
    <property type="entry name" value="TETRAACYLDISACCHARIDE 4'-KINASE-RELATED"/>
    <property type="match status" value="1"/>
</dbReference>
<keyword evidence="4" id="KW-1185">Reference proteome</keyword>
<dbReference type="SUPFAM" id="SSF53756">
    <property type="entry name" value="UDP-Glycosyltransferase/glycogen phosphorylase"/>
    <property type="match status" value="1"/>
</dbReference>
<dbReference type="Gene3D" id="3.40.50.2000">
    <property type="entry name" value="Glycogen Phosphorylase B"/>
    <property type="match status" value="2"/>
</dbReference>
<dbReference type="EMBL" id="JAAXYO010000092">
    <property type="protein sequence ID" value="MBU2788028.1"/>
    <property type="molecule type" value="Genomic_DNA"/>
</dbReference>
<evidence type="ECO:0000313" key="3">
    <source>
        <dbReference type="EMBL" id="MBU2788028.1"/>
    </source>
</evidence>
<dbReference type="AlphaFoldDB" id="A0AAE3CJP5"/>
<dbReference type="PANTHER" id="PTHR30160:SF23">
    <property type="match status" value="1"/>
</dbReference>
<sequence length="370" mass="42188">MKIINFMECAPRFLWHIIDYSFVLGLKQKKHSGSCVIRIGGIGDMILSIPLLSGLSSSGRETTIVCEDKNKCIEFILKKHVSNIIYYNKKKFKGSPSYRRRLLRSLRLKGFDEVIQSGISRQQGGADVLLWACNANKSFGFNPRKWNKCEISISNKWFHTLVDGHYNEIHEIERMEMLAKTVGCNPGEHLTKNKSNNNGKFIVCVAASSPVREWGIDNFINLSRIVRKLTGFLPVFIGEKKDLSKIKCHIDFEHINLIGETSFFELYELISNSNFIITNDSGPMHIGVILNVPTIAIVSGGEYNSYCNYPEKYRENILTVSNNDKSCFNCGWNCIYKESDNYPFPCLSSISVDDVILAIKMWPKFMEFLS</sequence>
<dbReference type="InterPro" id="IPR051199">
    <property type="entry name" value="LPS_LOS_Heptosyltrfase"/>
</dbReference>
<reference evidence="3" key="1">
    <citation type="journal article" date="2021" name="ISME J.">
        <title>Genomic evolution of the class Acidithiobacillia: deep-branching Proteobacteria living in extreme acidic conditions.</title>
        <authorList>
            <person name="Moya-Beltran A."/>
            <person name="Beard S."/>
            <person name="Rojas-Villalobos C."/>
            <person name="Issotta F."/>
            <person name="Gallardo Y."/>
            <person name="Ulloa R."/>
            <person name="Giaveno A."/>
            <person name="Degli Esposti M."/>
            <person name="Johnson D.B."/>
            <person name="Quatrini R."/>
        </authorList>
    </citation>
    <scope>NUCLEOTIDE SEQUENCE</scope>
    <source>
        <strain evidence="3">VAN18-1</strain>
    </source>
</reference>
<dbReference type="Proteomes" id="UP001197378">
    <property type="component" value="Unassembled WGS sequence"/>
</dbReference>
<keyword evidence="1" id="KW-0328">Glycosyltransferase</keyword>
<evidence type="ECO:0000313" key="4">
    <source>
        <dbReference type="Proteomes" id="UP001197378"/>
    </source>
</evidence>
<dbReference type="GO" id="GO:0008713">
    <property type="term" value="F:ADP-heptose-lipopolysaccharide heptosyltransferase activity"/>
    <property type="evidence" value="ECO:0007669"/>
    <property type="project" value="TreeGrafter"/>
</dbReference>
<keyword evidence="2" id="KW-0808">Transferase</keyword>
<name>A0AAE3CJP5_9PROT</name>
<organism evidence="3 4">
    <name type="scientific">Igneacidithiobacillus copahuensis</name>
    <dbReference type="NCBI Taxonomy" id="2724909"/>
    <lineage>
        <taxon>Bacteria</taxon>
        <taxon>Pseudomonadati</taxon>
        <taxon>Pseudomonadota</taxon>
        <taxon>Acidithiobacillia</taxon>
        <taxon>Acidithiobacillales</taxon>
        <taxon>Acidithiobacillaceae</taxon>
        <taxon>Igneacidithiobacillus</taxon>
    </lineage>
</organism>
<proteinExistence type="predicted"/>
<dbReference type="CDD" id="cd03789">
    <property type="entry name" value="GT9_LPS_heptosyltransferase"/>
    <property type="match status" value="1"/>
</dbReference>
<comment type="caution">
    <text evidence="3">The sequence shown here is derived from an EMBL/GenBank/DDBJ whole genome shotgun (WGS) entry which is preliminary data.</text>
</comment>
<dbReference type="GO" id="GO:0005829">
    <property type="term" value="C:cytosol"/>
    <property type="evidence" value="ECO:0007669"/>
    <property type="project" value="TreeGrafter"/>
</dbReference>